<name>A0AAN8MXG0_9PEZI</name>
<protein>
    <submittedName>
        <fullName evidence="2">Uncharacterized protein</fullName>
    </submittedName>
</protein>
<feature type="compositionally biased region" description="Gly residues" evidence="1">
    <location>
        <begin position="288"/>
        <end position="301"/>
    </location>
</feature>
<dbReference type="EMBL" id="JAVHNR010000001">
    <property type="protein sequence ID" value="KAK6356303.1"/>
    <property type="molecule type" value="Genomic_DNA"/>
</dbReference>
<comment type="caution">
    <text evidence="2">The sequence shown here is derived from an EMBL/GenBank/DDBJ whole genome shotgun (WGS) entry which is preliminary data.</text>
</comment>
<reference evidence="2 3" key="1">
    <citation type="submission" date="2019-10" db="EMBL/GenBank/DDBJ databases">
        <authorList>
            <person name="Palmer J.M."/>
        </authorList>
    </citation>
    <scope>NUCLEOTIDE SEQUENCE [LARGE SCALE GENOMIC DNA]</scope>
    <source>
        <strain evidence="2 3">TWF718</strain>
    </source>
</reference>
<sequence length="332" mass="34607">MTDWIDSITFDAFSTYLLILTENKNNKRNDWAPPSVLAVPVHPNDASPKGFNLDAMGQIEQYKRRCLAGILAKLNDRDNGKCIWTAYRLAICDDKGLLFTVKATASSAIRPVAPPNVKTTAPVHQADHSVANGTNHGVVNGMNHSVANSAKPLANGFAKPQGQLQPAFANGYGNQQATLAANQGFGSTNQGFGVANQSQGFGSANQQGFGNTNQQGFRSNNQQSIGSTNQQGFGNANQGFGATNQGFGNGNQGFGNANRGPGNTNQGFGNANQGFGTANQGFGSQNQGFGGNGFGDGGAGGASENPYGRFMTSNGLEASVFAQNPSDDDNNL</sequence>
<evidence type="ECO:0000256" key="1">
    <source>
        <dbReference type="SAM" id="MobiDB-lite"/>
    </source>
</evidence>
<proteinExistence type="predicted"/>
<feature type="compositionally biased region" description="Polar residues" evidence="1">
    <location>
        <begin position="218"/>
        <end position="227"/>
    </location>
</feature>
<accession>A0AAN8MXG0</accession>
<feature type="compositionally biased region" description="Low complexity" evidence="1">
    <location>
        <begin position="254"/>
        <end position="287"/>
    </location>
</feature>
<dbReference type="AlphaFoldDB" id="A0AAN8MXG0"/>
<organism evidence="2 3">
    <name type="scientific">Orbilia javanica</name>
    <dbReference type="NCBI Taxonomy" id="47235"/>
    <lineage>
        <taxon>Eukaryota</taxon>
        <taxon>Fungi</taxon>
        <taxon>Dikarya</taxon>
        <taxon>Ascomycota</taxon>
        <taxon>Pezizomycotina</taxon>
        <taxon>Orbiliomycetes</taxon>
        <taxon>Orbiliales</taxon>
        <taxon>Orbiliaceae</taxon>
        <taxon>Orbilia</taxon>
    </lineage>
</organism>
<evidence type="ECO:0000313" key="3">
    <source>
        <dbReference type="Proteomes" id="UP001313282"/>
    </source>
</evidence>
<feature type="region of interest" description="Disordered" evidence="1">
    <location>
        <begin position="199"/>
        <end position="311"/>
    </location>
</feature>
<feature type="compositionally biased region" description="Low complexity" evidence="1">
    <location>
        <begin position="205"/>
        <end position="217"/>
    </location>
</feature>
<evidence type="ECO:0000313" key="2">
    <source>
        <dbReference type="EMBL" id="KAK6356303.1"/>
    </source>
</evidence>
<dbReference type="Proteomes" id="UP001313282">
    <property type="component" value="Unassembled WGS sequence"/>
</dbReference>
<keyword evidence="3" id="KW-1185">Reference proteome</keyword>
<gene>
    <name evidence="2" type="ORF">TWF718_000670</name>
</gene>
<feature type="compositionally biased region" description="Low complexity" evidence="1">
    <location>
        <begin position="228"/>
        <end position="246"/>
    </location>
</feature>